<sequence>MNLCVCVCVKAKTWLWWWWWWWYYGLCFLHVVYYSLFAIDLLNHVVTTTLGLIISKIDFFFSFRLKAKTPLSSRQTFFLMSRRSNHLQLIPFDQQIQPDAVHIPPPAAKFLLDSKHRRHQIFF</sequence>
<reference evidence="1 2" key="2">
    <citation type="journal article" date="2022" name="Mol. Ecol. Resour.">
        <title>The genomes of chicory, endive, great burdock and yacon provide insights into Asteraceae paleo-polyploidization history and plant inulin production.</title>
        <authorList>
            <person name="Fan W."/>
            <person name="Wang S."/>
            <person name="Wang H."/>
            <person name="Wang A."/>
            <person name="Jiang F."/>
            <person name="Liu H."/>
            <person name="Zhao H."/>
            <person name="Xu D."/>
            <person name="Zhang Y."/>
        </authorList>
    </citation>
    <scope>NUCLEOTIDE SEQUENCE [LARGE SCALE GENOMIC DNA]</scope>
    <source>
        <strain evidence="2">cv. Niubang</strain>
    </source>
</reference>
<gene>
    <name evidence="1" type="ORF">L6452_17043</name>
</gene>
<proteinExistence type="predicted"/>
<accession>A0ACB9C2D0</accession>
<evidence type="ECO:0000313" key="2">
    <source>
        <dbReference type="Proteomes" id="UP001055879"/>
    </source>
</evidence>
<evidence type="ECO:0000313" key="1">
    <source>
        <dbReference type="EMBL" id="KAI3728408.1"/>
    </source>
</evidence>
<name>A0ACB9C2D0_ARCLA</name>
<keyword evidence="2" id="KW-1185">Reference proteome</keyword>
<comment type="caution">
    <text evidence="1">The sequence shown here is derived from an EMBL/GenBank/DDBJ whole genome shotgun (WGS) entry which is preliminary data.</text>
</comment>
<dbReference type="Proteomes" id="UP001055879">
    <property type="component" value="Linkage Group LG05"/>
</dbReference>
<organism evidence="1 2">
    <name type="scientific">Arctium lappa</name>
    <name type="common">Greater burdock</name>
    <name type="synonym">Lappa major</name>
    <dbReference type="NCBI Taxonomy" id="4217"/>
    <lineage>
        <taxon>Eukaryota</taxon>
        <taxon>Viridiplantae</taxon>
        <taxon>Streptophyta</taxon>
        <taxon>Embryophyta</taxon>
        <taxon>Tracheophyta</taxon>
        <taxon>Spermatophyta</taxon>
        <taxon>Magnoliopsida</taxon>
        <taxon>eudicotyledons</taxon>
        <taxon>Gunneridae</taxon>
        <taxon>Pentapetalae</taxon>
        <taxon>asterids</taxon>
        <taxon>campanulids</taxon>
        <taxon>Asterales</taxon>
        <taxon>Asteraceae</taxon>
        <taxon>Carduoideae</taxon>
        <taxon>Cardueae</taxon>
        <taxon>Arctiinae</taxon>
        <taxon>Arctium</taxon>
    </lineage>
</organism>
<dbReference type="EMBL" id="CM042051">
    <property type="protein sequence ID" value="KAI3728408.1"/>
    <property type="molecule type" value="Genomic_DNA"/>
</dbReference>
<reference evidence="2" key="1">
    <citation type="journal article" date="2022" name="Mol. Ecol. Resour.">
        <title>The genomes of chicory, endive, great burdock and yacon provide insights into Asteraceae palaeo-polyploidization history and plant inulin production.</title>
        <authorList>
            <person name="Fan W."/>
            <person name="Wang S."/>
            <person name="Wang H."/>
            <person name="Wang A."/>
            <person name="Jiang F."/>
            <person name="Liu H."/>
            <person name="Zhao H."/>
            <person name="Xu D."/>
            <person name="Zhang Y."/>
        </authorList>
    </citation>
    <scope>NUCLEOTIDE SEQUENCE [LARGE SCALE GENOMIC DNA]</scope>
    <source>
        <strain evidence="2">cv. Niubang</strain>
    </source>
</reference>
<protein>
    <submittedName>
        <fullName evidence="1">Uncharacterized protein</fullName>
    </submittedName>
</protein>